<dbReference type="InterPro" id="IPR004367">
    <property type="entry name" value="Cyclin_C-dom"/>
</dbReference>
<dbReference type="GO" id="GO:0005737">
    <property type="term" value="C:cytoplasm"/>
    <property type="evidence" value="ECO:0000318"/>
    <property type="project" value="GO_Central"/>
</dbReference>
<dbReference type="GO" id="GO:0016538">
    <property type="term" value="F:cyclin-dependent protein serine/threonine kinase regulator activity"/>
    <property type="evidence" value="ECO:0000318"/>
    <property type="project" value="GO_Central"/>
</dbReference>
<evidence type="ECO:0000256" key="3">
    <source>
        <dbReference type="ARBA" id="ARBA00023306"/>
    </source>
</evidence>
<dbReference type="KEGG" id="soe:110798164"/>
<dbReference type="InterPro" id="IPR048258">
    <property type="entry name" value="Cyclins_cyclin-box"/>
</dbReference>
<evidence type="ECO:0000313" key="7">
    <source>
        <dbReference type="RefSeq" id="XP_021859024.1"/>
    </source>
</evidence>
<dbReference type="AlphaFoldDB" id="A0A9R0J330"/>
<keyword evidence="6" id="KW-1185">Reference proteome</keyword>
<dbReference type="InterPro" id="IPR036915">
    <property type="entry name" value="Cyclin-like_sf"/>
</dbReference>
<evidence type="ECO:0000256" key="2">
    <source>
        <dbReference type="ARBA" id="ARBA00023127"/>
    </source>
</evidence>
<gene>
    <name evidence="7" type="primary">LOC110798164</name>
</gene>
<dbReference type="GeneID" id="110798164"/>
<dbReference type="GO" id="GO:0051301">
    <property type="term" value="P:cell division"/>
    <property type="evidence" value="ECO:0007669"/>
    <property type="project" value="UniProtKB-KW"/>
</dbReference>
<reference evidence="7" key="2">
    <citation type="submission" date="2025-08" db="UniProtKB">
        <authorList>
            <consortium name="RefSeq"/>
        </authorList>
    </citation>
    <scope>IDENTIFICATION</scope>
    <source>
        <tissue evidence="7">Leaf</tissue>
    </source>
</reference>
<protein>
    <submittedName>
        <fullName evidence="7">Cyclin-SDS-like</fullName>
    </submittedName>
</protein>
<organism evidence="6 7">
    <name type="scientific">Spinacia oleracea</name>
    <name type="common">Spinach</name>
    <dbReference type="NCBI Taxonomy" id="3562"/>
    <lineage>
        <taxon>Eukaryota</taxon>
        <taxon>Viridiplantae</taxon>
        <taxon>Streptophyta</taxon>
        <taxon>Embryophyta</taxon>
        <taxon>Tracheophyta</taxon>
        <taxon>Spermatophyta</taxon>
        <taxon>Magnoliopsida</taxon>
        <taxon>eudicotyledons</taxon>
        <taxon>Gunneridae</taxon>
        <taxon>Pentapetalae</taxon>
        <taxon>Caryophyllales</taxon>
        <taxon>Chenopodiaceae</taxon>
        <taxon>Chenopodioideae</taxon>
        <taxon>Anserineae</taxon>
        <taxon>Spinacia</taxon>
    </lineage>
</organism>
<dbReference type="OrthoDB" id="5590282at2759"/>
<keyword evidence="3" id="KW-0131">Cell cycle</keyword>
<evidence type="ECO:0000259" key="5">
    <source>
        <dbReference type="SMART" id="SM00385"/>
    </source>
</evidence>
<dbReference type="GO" id="GO:0000307">
    <property type="term" value="C:cyclin-dependent protein kinase holoenzyme complex"/>
    <property type="evidence" value="ECO:0000318"/>
    <property type="project" value="GO_Central"/>
</dbReference>
<evidence type="ECO:0000313" key="6">
    <source>
        <dbReference type="Proteomes" id="UP000813463"/>
    </source>
</evidence>
<dbReference type="Pfam" id="PF02984">
    <property type="entry name" value="Cyclin_C"/>
    <property type="match status" value="1"/>
</dbReference>
<dbReference type="InterPro" id="IPR013763">
    <property type="entry name" value="Cyclin-like_dom"/>
</dbReference>
<dbReference type="Gene3D" id="1.10.472.10">
    <property type="entry name" value="Cyclin-like"/>
    <property type="match status" value="2"/>
</dbReference>
<dbReference type="InterPro" id="IPR006671">
    <property type="entry name" value="Cyclin_N"/>
</dbReference>
<dbReference type="PROSITE" id="PS00292">
    <property type="entry name" value="CYCLINS"/>
    <property type="match status" value="1"/>
</dbReference>
<dbReference type="PANTHER" id="PTHR10177">
    <property type="entry name" value="CYCLINS"/>
    <property type="match status" value="1"/>
</dbReference>
<dbReference type="Proteomes" id="UP000813463">
    <property type="component" value="Chromosome 4"/>
</dbReference>
<dbReference type="GO" id="GO:0005634">
    <property type="term" value="C:nucleus"/>
    <property type="evidence" value="ECO:0000318"/>
    <property type="project" value="GO_Central"/>
</dbReference>
<accession>A0A9R0J330</accession>
<keyword evidence="2 4" id="KW-0195">Cyclin</keyword>
<feature type="domain" description="Cyclin-like" evidence="5">
    <location>
        <begin position="324"/>
        <end position="411"/>
    </location>
</feature>
<keyword evidence="1" id="KW-0132">Cell division</keyword>
<dbReference type="GO" id="GO:0000082">
    <property type="term" value="P:G1/S transition of mitotic cell cycle"/>
    <property type="evidence" value="ECO:0000318"/>
    <property type="project" value="GO_Central"/>
</dbReference>
<name>A0A9R0J330_SPIOL</name>
<sequence length="512" mass="58011">MKRKITDQATATDTTTVAADADFLTKNMRSKIPRRKRAHISPILFDFDTSNASSLKLNRNGSFNSADEISCNTTIESAALPPNAAFRGGNEVILKPLKKEVAEVSVSENSCVESCSVVTESKRNDVVPTESTEEVDSPSNTMATVDQRNVNNCSCDSGNFLIGSVGSDLACTEEFSYDDYEDSSATNFSLESDIFSGNGESEFDEFTDEYTPSLWLNSGSQFSEKSGDDSTPSPCFSLFKEYYNQFLKMSSDSPDYEVSSLFDDQYSDELAYWKFEAEEDEESYRLLRSRERNQAVKVKDYVEEYDFATDYGELIIEQRLLMVNWIIELSRKKDLQNETMFLGVRLLDRFLSKGFFTSRKNIQLLGIACFTLAMRIEENQPYNSVRQKSFYVGSNVYSRYEVVAMEWVVQEVLKFHCISATIYNFLWFYLKAVSADEGTQKKAKYLAGLSLLDHSHLRYWPSTVAAALVILVSVAANRDESSLRVMEAHVRTKVDDLPECIKSLEWLAKYAL</sequence>
<reference evidence="6" key="1">
    <citation type="journal article" date="2021" name="Nat. Commun.">
        <title>Genomic analyses provide insights into spinach domestication and the genetic basis of agronomic traits.</title>
        <authorList>
            <person name="Cai X."/>
            <person name="Sun X."/>
            <person name="Xu C."/>
            <person name="Sun H."/>
            <person name="Wang X."/>
            <person name="Ge C."/>
            <person name="Zhang Z."/>
            <person name="Wang Q."/>
            <person name="Fei Z."/>
            <person name="Jiao C."/>
            <person name="Wang Q."/>
        </authorList>
    </citation>
    <scope>NUCLEOTIDE SEQUENCE [LARGE SCALE GENOMIC DNA]</scope>
    <source>
        <strain evidence="6">cv. Varoflay</strain>
    </source>
</reference>
<dbReference type="SUPFAM" id="SSF47954">
    <property type="entry name" value="Cyclin-like"/>
    <property type="match status" value="2"/>
</dbReference>
<evidence type="ECO:0000256" key="4">
    <source>
        <dbReference type="RuleBase" id="RU000383"/>
    </source>
</evidence>
<dbReference type="InterPro" id="IPR039361">
    <property type="entry name" value="Cyclin"/>
</dbReference>
<comment type="similarity">
    <text evidence="4">Belongs to the cyclin family.</text>
</comment>
<dbReference type="Pfam" id="PF00134">
    <property type="entry name" value="Cyclin_N"/>
    <property type="match status" value="1"/>
</dbReference>
<dbReference type="RefSeq" id="XP_021859024.1">
    <property type="nucleotide sequence ID" value="XM_022003332.2"/>
</dbReference>
<dbReference type="SMART" id="SM00385">
    <property type="entry name" value="CYCLIN"/>
    <property type="match status" value="1"/>
</dbReference>
<evidence type="ECO:0000256" key="1">
    <source>
        <dbReference type="ARBA" id="ARBA00022618"/>
    </source>
</evidence>
<proteinExistence type="inferred from homology"/>